<accession>A0A0D2VP53</accession>
<dbReference type="OMA" id="NPICINK"/>
<keyword evidence="2" id="KW-1185">Reference proteome</keyword>
<dbReference type="AlphaFoldDB" id="A0A0D2VP53"/>
<dbReference type="EMBL" id="CM001750">
    <property type="protein sequence ID" value="KJB72725.1"/>
    <property type="molecule type" value="Genomic_DNA"/>
</dbReference>
<dbReference type="Proteomes" id="UP000032304">
    <property type="component" value="Chromosome 11"/>
</dbReference>
<protein>
    <submittedName>
        <fullName evidence="1">Uncharacterized protein</fullName>
    </submittedName>
</protein>
<dbReference type="Gramene" id="KJB72725">
    <property type="protein sequence ID" value="KJB72725"/>
    <property type="gene ID" value="B456_011G193200"/>
</dbReference>
<name>A0A0D2VP53_GOSRA</name>
<gene>
    <name evidence="1" type="ORF">B456_011G193200</name>
</gene>
<reference evidence="1 2" key="1">
    <citation type="journal article" date="2012" name="Nature">
        <title>Repeated polyploidization of Gossypium genomes and the evolution of spinnable cotton fibres.</title>
        <authorList>
            <person name="Paterson A.H."/>
            <person name="Wendel J.F."/>
            <person name="Gundlach H."/>
            <person name="Guo H."/>
            <person name="Jenkins J."/>
            <person name="Jin D."/>
            <person name="Llewellyn D."/>
            <person name="Showmaker K.C."/>
            <person name="Shu S."/>
            <person name="Udall J."/>
            <person name="Yoo M.J."/>
            <person name="Byers R."/>
            <person name="Chen W."/>
            <person name="Doron-Faigenboim A."/>
            <person name="Duke M.V."/>
            <person name="Gong L."/>
            <person name="Grimwood J."/>
            <person name="Grover C."/>
            <person name="Grupp K."/>
            <person name="Hu G."/>
            <person name="Lee T.H."/>
            <person name="Li J."/>
            <person name="Lin L."/>
            <person name="Liu T."/>
            <person name="Marler B.S."/>
            <person name="Page J.T."/>
            <person name="Roberts A.W."/>
            <person name="Romanel E."/>
            <person name="Sanders W.S."/>
            <person name="Szadkowski E."/>
            <person name="Tan X."/>
            <person name="Tang H."/>
            <person name="Xu C."/>
            <person name="Wang J."/>
            <person name="Wang Z."/>
            <person name="Zhang D."/>
            <person name="Zhang L."/>
            <person name="Ashrafi H."/>
            <person name="Bedon F."/>
            <person name="Bowers J.E."/>
            <person name="Brubaker C.L."/>
            <person name="Chee P.W."/>
            <person name="Das S."/>
            <person name="Gingle A.R."/>
            <person name="Haigler C.H."/>
            <person name="Harker D."/>
            <person name="Hoffmann L.V."/>
            <person name="Hovav R."/>
            <person name="Jones D.C."/>
            <person name="Lemke C."/>
            <person name="Mansoor S."/>
            <person name="ur Rahman M."/>
            <person name="Rainville L.N."/>
            <person name="Rambani A."/>
            <person name="Reddy U.K."/>
            <person name="Rong J.K."/>
            <person name="Saranga Y."/>
            <person name="Scheffler B.E."/>
            <person name="Scheffler J.A."/>
            <person name="Stelly D.M."/>
            <person name="Triplett B.A."/>
            <person name="Van Deynze A."/>
            <person name="Vaslin M.F."/>
            <person name="Waghmare V.N."/>
            <person name="Walford S.A."/>
            <person name="Wright R.J."/>
            <person name="Zaki E.A."/>
            <person name="Zhang T."/>
            <person name="Dennis E.S."/>
            <person name="Mayer K.F."/>
            <person name="Peterson D.G."/>
            <person name="Rokhsar D.S."/>
            <person name="Wang X."/>
            <person name="Schmutz J."/>
        </authorList>
    </citation>
    <scope>NUCLEOTIDE SEQUENCE [LARGE SCALE GENOMIC DNA]</scope>
</reference>
<evidence type="ECO:0000313" key="1">
    <source>
        <dbReference type="EMBL" id="KJB72725.1"/>
    </source>
</evidence>
<evidence type="ECO:0000313" key="2">
    <source>
        <dbReference type="Proteomes" id="UP000032304"/>
    </source>
</evidence>
<proteinExistence type="predicted"/>
<sequence length="102" mass="11716">MACSIDHLRKVASAGCPLIDELCGRQLAETTHRRAPDLPRNQDNYHHPKHTANQYVYHGPQAVTVIQQPGTGLYHQIQTTQNHERWYFCQVSQNPICINKQQ</sequence>
<organism evidence="1 2">
    <name type="scientific">Gossypium raimondii</name>
    <name type="common">Peruvian cotton</name>
    <name type="synonym">Gossypium klotzschianum subsp. raimondii</name>
    <dbReference type="NCBI Taxonomy" id="29730"/>
    <lineage>
        <taxon>Eukaryota</taxon>
        <taxon>Viridiplantae</taxon>
        <taxon>Streptophyta</taxon>
        <taxon>Embryophyta</taxon>
        <taxon>Tracheophyta</taxon>
        <taxon>Spermatophyta</taxon>
        <taxon>Magnoliopsida</taxon>
        <taxon>eudicotyledons</taxon>
        <taxon>Gunneridae</taxon>
        <taxon>Pentapetalae</taxon>
        <taxon>rosids</taxon>
        <taxon>malvids</taxon>
        <taxon>Malvales</taxon>
        <taxon>Malvaceae</taxon>
        <taxon>Malvoideae</taxon>
        <taxon>Gossypium</taxon>
    </lineage>
</organism>